<evidence type="ECO:0000313" key="1">
    <source>
        <dbReference type="EMBL" id="KJU86739.1"/>
    </source>
</evidence>
<reference evidence="1 2" key="1">
    <citation type="submission" date="2015-02" db="EMBL/GenBank/DDBJ databases">
        <title>Single-cell genomics of uncultivated deep-branching MTB reveals a conserved set of magnetosome genes.</title>
        <authorList>
            <person name="Kolinko S."/>
            <person name="Richter M."/>
            <person name="Glockner F.O."/>
            <person name="Brachmann A."/>
            <person name="Schuler D."/>
        </authorList>
    </citation>
    <scope>NUCLEOTIDE SEQUENCE [LARGE SCALE GENOMIC DNA]</scope>
    <source>
        <strain evidence="1">TM-1</strain>
    </source>
</reference>
<accession>A0A0F3GXL7</accession>
<name>A0A0F3GXL7_9BACT</name>
<keyword evidence="2" id="KW-1185">Reference proteome</keyword>
<gene>
    <name evidence="1" type="ORF">MBAV_001064</name>
</gene>
<sequence length="218" mass="25359">MYLLIAMFILMLSVGYYVYHQMKTRKVALISEIETLKSKVRMWLGRIQKMGDRYHITERVDTIRRRIDVLNRQGVSDELHELETYLKEWQALCEIMEQSINEPEISGLKRIVYDPVAGAVLAENIFETRIHITTKNGSRMFIDVNADTARRYKEEGPRAFVQKNNLTFDTEVCRCGINGSSQLMLLKNFYETCYDENGCLIDLSWDPSGKDNKNSGLR</sequence>
<dbReference type="Proteomes" id="UP000033423">
    <property type="component" value="Unassembled WGS sequence"/>
</dbReference>
<comment type="caution">
    <text evidence="1">The sequence shown here is derived from an EMBL/GenBank/DDBJ whole genome shotgun (WGS) entry which is preliminary data.</text>
</comment>
<evidence type="ECO:0000313" key="2">
    <source>
        <dbReference type="Proteomes" id="UP000033423"/>
    </source>
</evidence>
<protein>
    <submittedName>
        <fullName evidence="1">Uncharacterized protein</fullName>
    </submittedName>
</protein>
<proteinExistence type="predicted"/>
<dbReference type="AlphaFoldDB" id="A0A0F3GXL7"/>
<organism evidence="1 2">
    <name type="scientific">Candidatus Magnetobacterium bavaricum</name>
    <dbReference type="NCBI Taxonomy" id="29290"/>
    <lineage>
        <taxon>Bacteria</taxon>
        <taxon>Pseudomonadati</taxon>
        <taxon>Nitrospirota</taxon>
        <taxon>Thermodesulfovibrionia</taxon>
        <taxon>Thermodesulfovibrionales</taxon>
        <taxon>Candidatus Magnetobacteriaceae</taxon>
        <taxon>Candidatus Magnetobacterium</taxon>
    </lineage>
</organism>
<dbReference type="EMBL" id="LACI01000473">
    <property type="protein sequence ID" value="KJU86739.1"/>
    <property type="molecule type" value="Genomic_DNA"/>
</dbReference>